<keyword evidence="2" id="KW-0472">Membrane</keyword>
<dbReference type="InterPro" id="IPR013099">
    <property type="entry name" value="K_chnl_dom"/>
</dbReference>
<keyword evidence="2" id="KW-1133">Transmembrane helix</keyword>
<feature type="transmembrane region" description="Helical" evidence="2">
    <location>
        <begin position="7"/>
        <end position="28"/>
    </location>
</feature>
<organism evidence="5 6">
    <name type="scientific">Candidatus Aquicultor secundus</name>
    <dbReference type="NCBI Taxonomy" id="1973895"/>
    <lineage>
        <taxon>Bacteria</taxon>
        <taxon>Bacillati</taxon>
        <taxon>Actinomycetota</taxon>
        <taxon>Candidatus Aquicultoria</taxon>
        <taxon>Candidatus Aquicultorales</taxon>
        <taxon>Candidatus Aquicultoraceae</taxon>
        <taxon>Candidatus Aquicultor</taxon>
    </lineage>
</organism>
<dbReference type="SUPFAM" id="SSF51735">
    <property type="entry name" value="NAD(P)-binding Rossmann-fold domains"/>
    <property type="match status" value="1"/>
</dbReference>
<accession>A0A2M7T592</accession>
<evidence type="ECO:0000256" key="1">
    <source>
        <dbReference type="ARBA" id="ARBA00004651"/>
    </source>
</evidence>
<dbReference type="InterPro" id="IPR036291">
    <property type="entry name" value="NAD(P)-bd_dom_sf"/>
</dbReference>
<evidence type="ECO:0000256" key="2">
    <source>
        <dbReference type="SAM" id="Phobius"/>
    </source>
</evidence>
<keyword evidence="5" id="KW-0407">Ion channel</keyword>
<evidence type="ECO:0000313" key="6">
    <source>
        <dbReference type="Proteomes" id="UP000230956"/>
    </source>
</evidence>
<dbReference type="SUPFAM" id="SSF116726">
    <property type="entry name" value="TrkA C-terminal domain-like"/>
    <property type="match status" value="1"/>
</dbReference>
<dbReference type="InterPro" id="IPR006037">
    <property type="entry name" value="RCK_C"/>
</dbReference>
<dbReference type="GO" id="GO:0005886">
    <property type="term" value="C:plasma membrane"/>
    <property type="evidence" value="ECO:0007669"/>
    <property type="project" value="UniProtKB-SubCell"/>
</dbReference>
<dbReference type="InterPro" id="IPR036721">
    <property type="entry name" value="RCK_C_sf"/>
</dbReference>
<dbReference type="GO" id="GO:0006813">
    <property type="term" value="P:potassium ion transport"/>
    <property type="evidence" value="ECO:0007669"/>
    <property type="project" value="InterPro"/>
</dbReference>
<dbReference type="InterPro" id="IPR050721">
    <property type="entry name" value="Trk_Ktr_HKT_K-transport"/>
</dbReference>
<feature type="transmembrane region" description="Helical" evidence="2">
    <location>
        <begin position="61"/>
        <end position="79"/>
    </location>
</feature>
<proteinExistence type="predicted"/>
<feature type="domain" description="RCK N-terminal" evidence="3">
    <location>
        <begin position="107"/>
        <end position="224"/>
    </location>
</feature>
<keyword evidence="5" id="KW-0813">Transport</keyword>
<sequence length="325" mass="35706">MDLLRRLRLTFALFALVVALGITGYMVIEGWSFTDAAYMTVITITTVGYREVHPLDVTGQFFTMLLVFAGVGIAFYLFVSIAEFMIEGHLSGILTERRVEREIRTLENHYILCGYGRVGENVADEFRASHSPFVIIENNPGRVQECRDRGFLCIEGDASSDEILLKAGVERASGLVAAVDNDADNVFVTLTARVLNPKIDIVARSILAESREKLIRAGANRVVSPSIIGGKRMASILVRPLVSDYLDVVTFGDDLEYRLEELAVSSTSKCRGKTLAETDIRKRTGAVILAIKKRSGEFNTSPTATTVLEQADHVVILGTRGQLDA</sequence>
<feature type="domain" description="RCK C-terminal" evidence="4">
    <location>
        <begin position="246"/>
        <end position="325"/>
    </location>
</feature>
<dbReference type="SUPFAM" id="SSF81324">
    <property type="entry name" value="Voltage-gated potassium channels"/>
    <property type="match status" value="1"/>
</dbReference>
<comment type="caution">
    <text evidence="5">The sequence shown here is derived from an EMBL/GenBank/DDBJ whole genome shotgun (WGS) entry which is preliminary data.</text>
</comment>
<feature type="non-terminal residue" evidence="5">
    <location>
        <position position="325"/>
    </location>
</feature>
<keyword evidence="2" id="KW-0812">Transmembrane</keyword>
<dbReference type="PANTHER" id="PTHR43833:SF9">
    <property type="entry name" value="POTASSIUM CHANNEL PROTEIN YUGO-RELATED"/>
    <property type="match status" value="1"/>
</dbReference>
<dbReference type="Pfam" id="PF02080">
    <property type="entry name" value="TrkA_C"/>
    <property type="match status" value="1"/>
</dbReference>
<dbReference type="GO" id="GO:0008324">
    <property type="term" value="F:monoatomic cation transmembrane transporter activity"/>
    <property type="evidence" value="ECO:0007669"/>
    <property type="project" value="InterPro"/>
</dbReference>
<protein>
    <submittedName>
        <fullName evidence="5">Potassium channel protein</fullName>
    </submittedName>
</protein>
<dbReference type="AlphaFoldDB" id="A0A2M7T592"/>
<dbReference type="PROSITE" id="PS51202">
    <property type="entry name" value="RCK_C"/>
    <property type="match status" value="1"/>
</dbReference>
<dbReference type="Gene3D" id="1.10.287.70">
    <property type="match status" value="1"/>
</dbReference>
<reference evidence="6" key="1">
    <citation type="submission" date="2017-09" db="EMBL/GenBank/DDBJ databases">
        <title>Depth-based differentiation of microbial function through sediment-hosted aquifers and enrichment of novel symbionts in the deep terrestrial subsurface.</title>
        <authorList>
            <person name="Probst A.J."/>
            <person name="Ladd B."/>
            <person name="Jarett J.K."/>
            <person name="Geller-Mcgrath D.E."/>
            <person name="Sieber C.M.K."/>
            <person name="Emerson J.B."/>
            <person name="Anantharaman K."/>
            <person name="Thomas B.C."/>
            <person name="Malmstrom R."/>
            <person name="Stieglmeier M."/>
            <person name="Klingl A."/>
            <person name="Woyke T."/>
            <person name="Ryan C.M."/>
            <person name="Banfield J.F."/>
        </authorList>
    </citation>
    <scope>NUCLEOTIDE SEQUENCE [LARGE SCALE GENOMIC DNA]</scope>
</reference>
<evidence type="ECO:0000313" key="5">
    <source>
        <dbReference type="EMBL" id="PIZ35165.1"/>
    </source>
</evidence>
<dbReference type="Proteomes" id="UP000230956">
    <property type="component" value="Unassembled WGS sequence"/>
</dbReference>
<dbReference type="Gene3D" id="3.30.70.1450">
    <property type="entry name" value="Regulator of K+ conductance, C-terminal domain"/>
    <property type="match status" value="1"/>
</dbReference>
<keyword evidence="5" id="KW-0406">Ion transport</keyword>
<comment type="subcellular location">
    <subcellularLocation>
        <location evidence="1">Cell membrane</location>
        <topology evidence="1">Multi-pass membrane protein</topology>
    </subcellularLocation>
</comment>
<name>A0A2M7T592_9ACTN</name>
<dbReference type="Pfam" id="PF07885">
    <property type="entry name" value="Ion_trans_2"/>
    <property type="match status" value="1"/>
</dbReference>
<gene>
    <name evidence="5" type="ORF">COY37_10805</name>
</gene>
<dbReference type="InterPro" id="IPR003148">
    <property type="entry name" value="RCK_N"/>
</dbReference>
<dbReference type="Gene3D" id="3.40.50.720">
    <property type="entry name" value="NAD(P)-binding Rossmann-like Domain"/>
    <property type="match status" value="1"/>
</dbReference>
<dbReference type="RefSeq" id="WP_286977545.1">
    <property type="nucleotide sequence ID" value="NZ_PFNG01000251.1"/>
</dbReference>
<dbReference type="PROSITE" id="PS51201">
    <property type="entry name" value="RCK_N"/>
    <property type="match status" value="1"/>
</dbReference>
<evidence type="ECO:0000259" key="3">
    <source>
        <dbReference type="PROSITE" id="PS51201"/>
    </source>
</evidence>
<evidence type="ECO:0000259" key="4">
    <source>
        <dbReference type="PROSITE" id="PS51202"/>
    </source>
</evidence>
<dbReference type="PANTHER" id="PTHR43833">
    <property type="entry name" value="POTASSIUM CHANNEL PROTEIN 2-RELATED-RELATED"/>
    <property type="match status" value="1"/>
</dbReference>
<dbReference type="EMBL" id="PFNG01000251">
    <property type="protein sequence ID" value="PIZ35165.1"/>
    <property type="molecule type" value="Genomic_DNA"/>
</dbReference>
<dbReference type="Pfam" id="PF02254">
    <property type="entry name" value="TrkA_N"/>
    <property type="match status" value="1"/>
</dbReference>